<evidence type="ECO:0000256" key="1">
    <source>
        <dbReference type="ARBA" id="ARBA00004561"/>
    </source>
</evidence>
<dbReference type="InterPro" id="IPR008966">
    <property type="entry name" value="Adhesion_dom_sf"/>
</dbReference>
<keyword evidence="3 5" id="KW-0732">Signal</keyword>
<accession>A0AAP9AJR4</accession>
<name>A0AAP9AJR4_9ENTR</name>
<dbReference type="InterPro" id="IPR000259">
    <property type="entry name" value="Adhesion_dom_fimbrial"/>
</dbReference>
<dbReference type="EMBL" id="CP035382">
    <property type="protein sequence ID" value="QDK18937.1"/>
    <property type="molecule type" value="Genomic_DNA"/>
</dbReference>
<dbReference type="AlphaFoldDB" id="A0AAP9AJR4"/>
<dbReference type="PANTHER" id="PTHR33420">
    <property type="entry name" value="FIMBRIAL SUBUNIT ELFA-RELATED"/>
    <property type="match status" value="1"/>
</dbReference>
<evidence type="ECO:0000256" key="4">
    <source>
        <dbReference type="ARBA" id="ARBA00023263"/>
    </source>
</evidence>
<dbReference type="SUPFAM" id="SSF49401">
    <property type="entry name" value="Bacterial adhesins"/>
    <property type="match status" value="1"/>
</dbReference>
<proteinExistence type="inferred from homology"/>
<protein>
    <submittedName>
        <fullName evidence="7">Type 1 fimbrial protein</fullName>
    </submittedName>
</protein>
<keyword evidence="4" id="KW-0281">Fimbrium</keyword>
<reference evidence="7 8" key="1">
    <citation type="submission" date="2019-01" db="EMBL/GenBank/DDBJ databases">
        <title>Florfenicol resistance in Enterobacteriaceae and whole-genome sequence analysis of florfenicol-resistant Leclercia adecarboxylata strain R25.</title>
        <authorList>
            <person name="Bao Q."/>
            <person name="Ying Y."/>
        </authorList>
    </citation>
    <scope>NUCLEOTIDE SEQUENCE [LARGE SCALE GENOMIC DNA]</scope>
    <source>
        <strain evidence="7 8">R25</strain>
    </source>
</reference>
<dbReference type="GO" id="GO:0043709">
    <property type="term" value="P:cell adhesion involved in single-species biofilm formation"/>
    <property type="evidence" value="ECO:0007669"/>
    <property type="project" value="TreeGrafter"/>
</dbReference>
<dbReference type="PANTHER" id="PTHR33420:SF3">
    <property type="entry name" value="FIMBRIAL SUBUNIT ELFA"/>
    <property type="match status" value="1"/>
</dbReference>
<dbReference type="Pfam" id="PF00419">
    <property type="entry name" value="Fimbrial"/>
    <property type="match status" value="1"/>
</dbReference>
<evidence type="ECO:0000259" key="6">
    <source>
        <dbReference type="Pfam" id="PF00419"/>
    </source>
</evidence>
<feature type="chain" id="PRO_5042996238" evidence="5">
    <location>
        <begin position="23"/>
        <end position="191"/>
    </location>
</feature>
<evidence type="ECO:0000256" key="5">
    <source>
        <dbReference type="SAM" id="SignalP"/>
    </source>
</evidence>
<organism evidence="7 8">
    <name type="scientific">Leclercia adecarboxylata</name>
    <dbReference type="NCBI Taxonomy" id="83655"/>
    <lineage>
        <taxon>Bacteria</taxon>
        <taxon>Pseudomonadati</taxon>
        <taxon>Pseudomonadota</taxon>
        <taxon>Gammaproteobacteria</taxon>
        <taxon>Enterobacterales</taxon>
        <taxon>Enterobacteriaceae</taxon>
        <taxon>Leclercia</taxon>
    </lineage>
</organism>
<gene>
    <name evidence="7" type="ORF">ES815_11750</name>
</gene>
<feature type="domain" description="Fimbrial-type adhesion" evidence="6">
    <location>
        <begin position="31"/>
        <end position="187"/>
    </location>
</feature>
<dbReference type="Proteomes" id="UP000317812">
    <property type="component" value="Chromosome"/>
</dbReference>
<comment type="subcellular location">
    <subcellularLocation>
        <location evidence="1">Fimbrium</location>
    </subcellularLocation>
</comment>
<dbReference type="RefSeq" id="WP_142487934.1">
    <property type="nucleotide sequence ID" value="NZ_CP035382.1"/>
</dbReference>
<dbReference type="InterPro" id="IPR036937">
    <property type="entry name" value="Adhesion_dom_fimbrial_sf"/>
</dbReference>
<evidence type="ECO:0000256" key="2">
    <source>
        <dbReference type="ARBA" id="ARBA00006671"/>
    </source>
</evidence>
<evidence type="ECO:0000256" key="3">
    <source>
        <dbReference type="ARBA" id="ARBA00022729"/>
    </source>
</evidence>
<feature type="signal peptide" evidence="5">
    <location>
        <begin position="1"/>
        <end position="22"/>
    </location>
</feature>
<dbReference type="InterPro" id="IPR050263">
    <property type="entry name" value="Bact_Fimbrial_Adh_Pro"/>
</dbReference>
<comment type="similarity">
    <text evidence="2">Belongs to the fimbrial protein family.</text>
</comment>
<evidence type="ECO:0000313" key="8">
    <source>
        <dbReference type="Proteomes" id="UP000317812"/>
    </source>
</evidence>
<sequence length="191" mass="19721">MNKTILAVIAAASVAMSAQAMAVNTAEVTVMGEVNDAATSCVIKPTGTLNNGIVRLTTITTSEANGQSEGALFKSQDFGFEVSDCAKGSTNAAKVNSLTVAVTGTTNSNPDILVNTADNGAQGIGIGIAKKDDNSRLTFDGSKTMTETYKPDETSTLKYTAGYVKINKDTTVTEGPVKGVATFTIDYTVSN</sequence>
<evidence type="ECO:0000313" key="7">
    <source>
        <dbReference type="EMBL" id="QDK18937.1"/>
    </source>
</evidence>
<dbReference type="GO" id="GO:0009289">
    <property type="term" value="C:pilus"/>
    <property type="evidence" value="ECO:0007669"/>
    <property type="project" value="UniProtKB-SubCell"/>
</dbReference>
<dbReference type="Gene3D" id="2.60.40.1090">
    <property type="entry name" value="Fimbrial-type adhesion domain"/>
    <property type="match status" value="1"/>
</dbReference>